<organism evidence="7 8">
    <name type="scientific">Candidatus Collierbacteria bacterium RIFOXYA2_FULL_46_10</name>
    <dbReference type="NCBI Taxonomy" id="1817726"/>
    <lineage>
        <taxon>Bacteria</taxon>
        <taxon>Candidatus Collieribacteriota</taxon>
    </lineage>
</organism>
<dbReference type="Proteomes" id="UP000176191">
    <property type="component" value="Unassembled WGS sequence"/>
</dbReference>
<dbReference type="EMBL" id="MFAK01000003">
    <property type="protein sequence ID" value="OGD75492.1"/>
    <property type="molecule type" value="Genomic_DNA"/>
</dbReference>
<dbReference type="GO" id="GO:0008270">
    <property type="term" value="F:zinc ion binding"/>
    <property type="evidence" value="ECO:0007669"/>
    <property type="project" value="UniProtKB-KW"/>
</dbReference>
<feature type="domain" description="Zinc finger DksA/TraR C4-type" evidence="6">
    <location>
        <begin position="85"/>
        <end position="116"/>
    </location>
</feature>
<evidence type="ECO:0000256" key="3">
    <source>
        <dbReference type="ARBA" id="ARBA00022833"/>
    </source>
</evidence>
<evidence type="ECO:0000313" key="8">
    <source>
        <dbReference type="Proteomes" id="UP000176191"/>
    </source>
</evidence>
<evidence type="ECO:0000259" key="6">
    <source>
        <dbReference type="Pfam" id="PF01258"/>
    </source>
</evidence>
<dbReference type="PROSITE" id="PS51128">
    <property type="entry name" value="ZF_DKSA_2"/>
    <property type="match status" value="1"/>
</dbReference>
<keyword evidence="3" id="KW-0862">Zinc</keyword>
<evidence type="ECO:0000256" key="5">
    <source>
        <dbReference type="SAM" id="MobiDB-lite"/>
    </source>
</evidence>
<dbReference type="PANTHER" id="PTHR33823">
    <property type="entry name" value="RNA POLYMERASE-BINDING TRANSCRIPTION FACTOR DKSA-RELATED"/>
    <property type="match status" value="1"/>
</dbReference>
<gene>
    <name evidence="7" type="ORF">A2228_01895</name>
</gene>
<dbReference type="AlphaFoldDB" id="A0A1F5F777"/>
<dbReference type="SUPFAM" id="SSF57716">
    <property type="entry name" value="Glucocorticoid receptor-like (DNA-binding domain)"/>
    <property type="match status" value="1"/>
</dbReference>
<feature type="compositionally biased region" description="Basic and acidic residues" evidence="5">
    <location>
        <begin position="55"/>
        <end position="67"/>
    </location>
</feature>
<dbReference type="PANTHER" id="PTHR33823:SF4">
    <property type="entry name" value="GENERAL STRESS PROTEIN 16O"/>
    <property type="match status" value="1"/>
</dbReference>
<sequence length="119" mass="13269">MQYPKNLLQPIWEYLKKLETDLLTRKKQIAKEDPFADTARLNDNADDGTEAAEQFGHDQAEAMKGETEGVLSRVRGAMKRIDEGVYGKCMACGSMIDTDRLGIDPTAELCLSCAKKNNK</sequence>
<evidence type="ECO:0000256" key="1">
    <source>
        <dbReference type="ARBA" id="ARBA00022723"/>
    </source>
</evidence>
<dbReference type="Pfam" id="PF01258">
    <property type="entry name" value="zf-dskA_traR"/>
    <property type="match status" value="1"/>
</dbReference>
<keyword evidence="2" id="KW-0863">Zinc-finger</keyword>
<comment type="caution">
    <text evidence="7">The sequence shown here is derived from an EMBL/GenBank/DDBJ whole genome shotgun (WGS) entry which is preliminary data.</text>
</comment>
<dbReference type="Gene3D" id="1.20.120.910">
    <property type="entry name" value="DksA, coiled-coil domain"/>
    <property type="match status" value="1"/>
</dbReference>
<evidence type="ECO:0000313" key="7">
    <source>
        <dbReference type="EMBL" id="OGD75492.1"/>
    </source>
</evidence>
<keyword evidence="1" id="KW-0479">Metal-binding</keyword>
<evidence type="ECO:0000256" key="2">
    <source>
        <dbReference type="ARBA" id="ARBA00022771"/>
    </source>
</evidence>
<proteinExistence type="predicted"/>
<dbReference type="InterPro" id="IPR000962">
    <property type="entry name" value="Znf_DskA_TraR"/>
</dbReference>
<evidence type="ECO:0000256" key="4">
    <source>
        <dbReference type="PROSITE-ProRule" id="PRU00510"/>
    </source>
</evidence>
<protein>
    <recommendedName>
        <fullName evidence="6">Zinc finger DksA/TraR C4-type domain-containing protein</fullName>
    </recommendedName>
</protein>
<feature type="region of interest" description="Disordered" evidence="5">
    <location>
        <begin position="33"/>
        <end position="69"/>
    </location>
</feature>
<feature type="zinc finger region" description="dksA C4-type" evidence="4">
    <location>
        <begin position="89"/>
        <end position="113"/>
    </location>
</feature>
<accession>A0A1F5F777</accession>
<reference evidence="7 8" key="1">
    <citation type="journal article" date="2016" name="Nat. Commun.">
        <title>Thousands of microbial genomes shed light on interconnected biogeochemical processes in an aquifer system.</title>
        <authorList>
            <person name="Anantharaman K."/>
            <person name="Brown C.T."/>
            <person name="Hug L.A."/>
            <person name="Sharon I."/>
            <person name="Castelle C.J."/>
            <person name="Probst A.J."/>
            <person name="Thomas B.C."/>
            <person name="Singh A."/>
            <person name="Wilkins M.J."/>
            <person name="Karaoz U."/>
            <person name="Brodie E.L."/>
            <person name="Williams K.H."/>
            <person name="Hubbard S.S."/>
            <person name="Banfield J.F."/>
        </authorList>
    </citation>
    <scope>NUCLEOTIDE SEQUENCE [LARGE SCALE GENOMIC DNA]</scope>
</reference>
<name>A0A1F5F777_9BACT</name>